<dbReference type="InterPro" id="IPR002110">
    <property type="entry name" value="Ankyrin_rpt"/>
</dbReference>
<organism evidence="5">
    <name type="scientific">Wolbachia endosymbiont of Armadillidium arcangelii</name>
    <dbReference type="NCBI Taxonomy" id="3158571"/>
    <lineage>
        <taxon>Bacteria</taxon>
        <taxon>Pseudomonadati</taxon>
        <taxon>Pseudomonadota</taxon>
        <taxon>Alphaproteobacteria</taxon>
        <taxon>Rickettsiales</taxon>
        <taxon>Anaplasmataceae</taxon>
        <taxon>Wolbachieae</taxon>
        <taxon>Wolbachia</taxon>
    </lineage>
</organism>
<dbReference type="Pfam" id="PF12796">
    <property type="entry name" value="Ank_2"/>
    <property type="match status" value="1"/>
</dbReference>
<evidence type="ECO:0000256" key="3">
    <source>
        <dbReference type="SAM" id="Coils"/>
    </source>
</evidence>
<keyword evidence="4" id="KW-0472">Membrane</keyword>
<feature type="transmembrane region" description="Helical" evidence="4">
    <location>
        <begin position="218"/>
        <end position="239"/>
    </location>
</feature>
<dbReference type="EMBL" id="CP157942">
    <property type="protein sequence ID" value="XBS66969.1"/>
    <property type="molecule type" value="Genomic_DNA"/>
</dbReference>
<evidence type="ECO:0000256" key="1">
    <source>
        <dbReference type="ARBA" id="ARBA00022737"/>
    </source>
</evidence>
<protein>
    <submittedName>
        <fullName evidence="5">Ankyrin repeat domain-containing protein</fullName>
    </submittedName>
</protein>
<dbReference type="AlphaFoldDB" id="A0AAU7Q1G1"/>
<feature type="coiled-coil region" evidence="3">
    <location>
        <begin position="280"/>
        <end position="307"/>
    </location>
</feature>
<dbReference type="SUPFAM" id="SSF48403">
    <property type="entry name" value="Ankyrin repeat"/>
    <property type="match status" value="1"/>
</dbReference>
<keyword evidence="2" id="KW-0040">ANK repeat</keyword>
<dbReference type="Gene3D" id="1.25.40.20">
    <property type="entry name" value="Ankyrin repeat-containing domain"/>
    <property type="match status" value="1"/>
</dbReference>
<evidence type="ECO:0000256" key="2">
    <source>
        <dbReference type="ARBA" id="ARBA00023043"/>
    </source>
</evidence>
<proteinExistence type="predicted"/>
<keyword evidence="3" id="KW-0175">Coiled coil</keyword>
<evidence type="ECO:0000313" key="5">
    <source>
        <dbReference type="EMBL" id="XBS66969.1"/>
    </source>
</evidence>
<dbReference type="PANTHER" id="PTHR24198:SF165">
    <property type="entry name" value="ANKYRIN REPEAT-CONTAINING PROTEIN-RELATED"/>
    <property type="match status" value="1"/>
</dbReference>
<name>A0AAU7Q1G1_9RICK</name>
<keyword evidence="4" id="KW-0812">Transmembrane</keyword>
<keyword evidence="1" id="KW-0677">Repeat</keyword>
<dbReference type="SMART" id="SM00248">
    <property type="entry name" value="ANK"/>
    <property type="match status" value="3"/>
</dbReference>
<keyword evidence="4" id="KW-1133">Transmembrane helix</keyword>
<reference evidence="5" key="1">
    <citation type="submission" date="2024-06" db="EMBL/GenBank/DDBJ databases">
        <authorList>
            <person name="Dussert Y."/>
            <person name="Peccoud J."/>
            <person name="Pigeault R."/>
        </authorList>
    </citation>
    <scope>NUCLEOTIDE SEQUENCE</scope>
    <source>
        <strain evidence="5">WArc</strain>
    </source>
</reference>
<dbReference type="InterPro" id="IPR036770">
    <property type="entry name" value="Ankyrin_rpt-contain_sf"/>
</dbReference>
<sequence length="342" mass="40143">MKLQNYTNKKFLNIVDIYFDQEINFLHTNACLYDVLSLQDEKNQDTPLHVAVKKNRISFVEKLLCLLKEPYLSNTFYKCKYFERNQENEKPLSKIINAKNKDGKDVITLAIEGNNSECLSALFDYLTRENINRRKDVESEYTPLHEAVLLRKNEAIKKLLKSRDIDTELMDKESYKAYNYANDKEAIELFIEHYSSKISKLRTRLEDNNKKLVRVKSVLSRTKFICVCLAAFGSCFRMYRNSHDIISEEVSKDMLYYSLALLSNTTGLILFFNYLIDTILSKYEEKNSSLNKESDSYVEERNILENRLHYFQESTFCDTRATTQMFEITSVIPEAELSCSRL</sequence>
<accession>A0AAU7Q1G1</accession>
<evidence type="ECO:0000256" key="4">
    <source>
        <dbReference type="SAM" id="Phobius"/>
    </source>
</evidence>
<feature type="transmembrane region" description="Helical" evidence="4">
    <location>
        <begin position="254"/>
        <end position="276"/>
    </location>
</feature>
<gene>
    <name evidence="5" type="ORF">ABLO99_07380</name>
</gene>
<dbReference type="PANTHER" id="PTHR24198">
    <property type="entry name" value="ANKYRIN REPEAT AND PROTEIN KINASE DOMAIN-CONTAINING PROTEIN"/>
    <property type="match status" value="1"/>
</dbReference>
<dbReference type="RefSeq" id="WP_349967455.1">
    <property type="nucleotide sequence ID" value="NZ_CP157942.1"/>
</dbReference>